<proteinExistence type="predicted"/>
<dbReference type="AlphaFoldDB" id="A0AAV7TKC1"/>
<evidence type="ECO:0000313" key="2">
    <source>
        <dbReference type="EMBL" id="KAJ1176670.1"/>
    </source>
</evidence>
<gene>
    <name evidence="2" type="ORF">NDU88_001939</name>
</gene>
<sequence length="84" mass="9175">MLGSLGGPPTGYPTSQGPRNAPKGYRPHRNTRGIGAERNVPRGLIEGISYLRKPVHEGNQEEGTYTEDKREDQEAEDGRKSANA</sequence>
<reference evidence="2" key="1">
    <citation type="journal article" date="2022" name="bioRxiv">
        <title>Sequencing and chromosome-scale assembly of the giantPleurodeles waltlgenome.</title>
        <authorList>
            <person name="Brown T."/>
            <person name="Elewa A."/>
            <person name="Iarovenko S."/>
            <person name="Subramanian E."/>
            <person name="Araus A.J."/>
            <person name="Petzold A."/>
            <person name="Susuki M."/>
            <person name="Suzuki K.-i.T."/>
            <person name="Hayashi T."/>
            <person name="Toyoda A."/>
            <person name="Oliveira C."/>
            <person name="Osipova E."/>
            <person name="Leigh N.D."/>
            <person name="Simon A."/>
            <person name="Yun M.H."/>
        </authorList>
    </citation>
    <scope>NUCLEOTIDE SEQUENCE</scope>
    <source>
        <strain evidence="2">20211129_DDA</strain>
        <tissue evidence="2">Liver</tissue>
    </source>
</reference>
<dbReference type="EMBL" id="JANPWB010000006">
    <property type="protein sequence ID" value="KAJ1176670.1"/>
    <property type="molecule type" value="Genomic_DNA"/>
</dbReference>
<name>A0AAV7TKC1_PLEWA</name>
<accession>A0AAV7TKC1</accession>
<dbReference type="Proteomes" id="UP001066276">
    <property type="component" value="Chromosome 3_2"/>
</dbReference>
<organism evidence="2 3">
    <name type="scientific">Pleurodeles waltl</name>
    <name type="common">Iberian ribbed newt</name>
    <dbReference type="NCBI Taxonomy" id="8319"/>
    <lineage>
        <taxon>Eukaryota</taxon>
        <taxon>Metazoa</taxon>
        <taxon>Chordata</taxon>
        <taxon>Craniata</taxon>
        <taxon>Vertebrata</taxon>
        <taxon>Euteleostomi</taxon>
        <taxon>Amphibia</taxon>
        <taxon>Batrachia</taxon>
        <taxon>Caudata</taxon>
        <taxon>Salamandroidea</taxon>
        <taxon>Salamandridae</taxon>
        <taxon>Pleurodelinae</taxon>
        <taxon>Pleurodeles</taxon>
    </lineage>
</organism>
<evidence type="ECO:0000256" key="1">
    <source>
        <dbReference type="SAM" id="MobiDB-lite"/>
    </source>
</evidence>
<protein>
    <submittedName>
        <fullName evidence="2">Uncharacterized protein</fullName>
    </submittedName>
</protein>
<evidence type="ECO:0000313" key="3">
    <source>
        <dbReference type="Proteomes" id="UP001066276"/>
    </source>
</evidence>
<feature type="compositionally biased region" description="Basic and acidic residues" evidence="1">
    <location>
        <begin position="66"/>
        <end position="84"/>
    </location>
</feature>
<comment type="caution">
    <text evidence="2">The sequence shown here is derived from an EMBL/GenBank/DDBJ whole genome shotgun (WGS) entry which is preliminary data.</text>
</comment>
<keyword evidence="3" id="KW-1185">Reference proteome</keyword>
<feature type="region of interest" description="Disordered" evidence="1">
    <location>
        <begin position="1"/>
        <end position="84"/>
    </location>
</feature>